<dbReference type="InterPro" id="IPR006110">
    <property type="entry name" value="Pol_omega/Rpo6/RPB6"/>
</dbReference>
<dbReference type="GO" id="GO:0003677">
    <property type="term" value="F:DNA binding"/>
    <property type="evidence" value="ECO:0007669"/>
    <property type="project" value="InterPro"/>
</dbReference>
<keyword evidence="1" id="KW-0240">DNA-directed RNA polymerase</keyword>
<dbReference type="GO" id="GO:0005666">
    <property type="term" value="C:RNA polymerase III complex"/>
    <property type="evidence" value="ECO:0007669"/>
    <property type="project" value="TreeGrafter"/>
</dbReference>
<dbReference type="GO" id="GO:0003899">
    <property type="term" value="F:DNA-directed RNA polymerase activity"/>
    <property type="evidence" value="ECO:0007669"/>
    <property type="project" value="InterPro"/>
</dbReference>
<keyword evidence="2" id="KW-0804">Transcription</keyword>
<feature type="region of interest" description="Disordered" evidence="3">
    <location>
        <begin position="1"/>
        <end position="35"/>
    </location>
</feature>
<dbReference type="SUPFAM" id="SSF63562">
    <property type="entry name" value="RPB6/omega subunit-like"/>
    <property type="match status" value="1"/>
</dbReference>
<feature type="compositionally biased region" description="Acidic residues" evidence="3">
    <location>
        <begin position="1"/>
        <end position="14"/>
    </location>
</feature>
<evidence type="ECO:0000256" key="1">
    <source>
        <dbReference type="ARBA" id="ARBA00022478"/>
    </source>
</evidence>
<feature type="domain" description="F-box" evidence="4">
    <location>
        <begin position="115"/>
        <end position="161"/>
    </location>
</feature>
<dbReference type="InterPro" id="IPR036161">
    <property type="entry name" value="RPB6/omega-like_sf"/>
</dbReference>
<dbReference type="InterPro" id="IPR036047">
    <property type="entry name" value="F-box-like_dom_sf"/>
</dbReference>
<accession>A0A7R9BMM0</accession>
<dbReference type="SMART" id="SM01409">
    <property type="entry name" value="RNA_pol_Rpb6"/>
    <property type="match status" value="1"/>
</dbReference>
<dbReference type="PANTHER" id="PTHR47227">
    <property type="entry name" value="DNA-DIRECTED RNA POLYMERASE SUBUNIT K"/>
    <property type="match status" value="1"/>
</dbReference>
<dbReference type="EMBL" id="OA882749">
    <property type="protein sequence ID" value="CAD7276783.1"/>
    <property type="molecule type" value="Genomic_DNA"/>
</dbReference>
<evidence type="ECO:0000256" key="2">
    <source>
        <dbReference type="ARBA" id="ARBA00023163"/>
    </source>
</evidence>
<organism evidence="5">
    <name type="scientific">Notodromas monacha</name>
    <dbReference type="NCBI Taxonomy" id="399045"/>
    <lineage>
        <taxon>Eukaryota</taxon>
        <taxon>Metazoa</taxon>
        <taxon>Ecdysozoa</taxon>
        <taxon>Arthropoda</taxon>
        <taxon>Crustacea</taxon>
        <taxon>Oligostraca</taxon>
        <taxon>Ostracoda</taxon>
        <taxon>Podocopa</taxon>
        <taxon>Podocopida</taxon>
        <taxon>Cypridocopina</taxon>
        <taxon>Cypridoidea</taxon>
        <taxon>Cyprididae</taxon>
        <taxon>Notodromas</taxon>
    </lineage>
</organism>
<dbReference type="InterPro" id="IPR011047">
    <property type="entry name" value="Quinoprotein_ADH-like_sf"/>
</dbReference>
<dbReference type="InterPro" id="IPR015943">
    <property type="entry name" value="WD40/YVTN_repeat-like_dom_sf"/>
</dbReference>
<dbReference type="SUPFAM" id="SSF81383">
    <property type="entry name" value="F-box domain"/>
    <property type="match status" value="1"/>
</dbReference>
<sequence>MGDRDDDYEVDEESGVFLDDQAGDDVASIGSGAGEDGENVAILPASEMTSTAPGKRITTPCMTKYERARVLGARALQIAMCAPVMVELDGESDPLVIAMKELKARKVPLIIRRMSYSLLWLPEEVLVILFQHCDVQSLGRLSQCSRYFRDLISSDLVWNRRTKSNHPDRLFVSTSPWFKKRCLADVSKPCEKVRVDHNWRHGKSCARHRVSGCRGFELGADGEVWLHNQKRGLYPVNVVQFLESGGNMLGLTDELPRSALQLSLFRVMDDVVVGSWRPSGGLLIWRQEDGELIHENPSILGGSLMHCLDCYGGLIFCATSGGRAKLLTRVGDTWLSEPLRLEGGGVPSACLLSPNLTVGVVRSDYLVNVVDLSTLVCVGKHETDATMYTMQSWKPVNRLAWQDEHTFYDIQGHQLVLMDLRTCKGIKSWMKEYERPGCCIDADRGNLIVTGSLDNGLVSLWDRRCCREQVTQIHVDGFEWVSRVSFSQDLLYIGNESSMEIVDFYGFQKRWDESITKKTLSYRIRKYCGVC</sequence>
<evidence type="ECO:0000256" key="3">
    <source>
        <dbReference type="SAM" id="MobiDB-lite"/>
    </source>
</evidence>
<dbReference type="PROSITE" id="PS50181">
    <property type="entry name" value="FBOX"/>
    <property type="match status" value="1"/>
</dbReference>
<dbReference type="EMBL" id="CAJPEX010000712">
    <property type="protein sequence ID" value="CAG0916935.1"/>
    <property type="molecule type" value="Genomic_DNA"/>
</dbReference>
<dbReference type="Proteomes" id="UP000678499">
    <property type="component" value="Unassembled WGS sequence"/>
</dbReference>
<evidence type="ECO:0000259" key="4">
    <source>
        <dbReference type="PROSITE" id="PS50181"/>
    </source>
</evidence>
<proteinExistence type="predicted"/>
<dbReference type="Gene3D" id="2.130.10.10">
    <property type="entry name" value="YVTN repeat-like/Quinoprotein amine dehydrogenase"/>
    <property type="match status" value="1"/>
</dbReference>
<protein>
    <recommendedName>
        <fullName evidence="4">F-box domain-containing protein</fullName>
    </recommendedName>
</protein>
<dbReference type="PROSITE" id="PS01111">
    <property type="entry name" value="RNA_POL_K_14KD"/>
    <property type="match status" value="1"/>
</dbReference>
<dbReference type="Gene3D" id="3.90.940.10">
    <property type="match status" value="1"/>
</dbReference>
<name>A0A7R9BMM0_9CRUS</name>
<dbReference type="SMART" id="SM00256">
    <property type="entry name" value="FBOX"/>
    <property type="match status" value="1"/>
</dbReference>
<dbReference type="InterPro" id="IPR001810">
    <property type="entry name" value="F-box_dom"/>
</dbReference>
<dbReference type="GO" id="GO:0006366">
    <property type="term" value="P:transcription by RNA polymerase II"/>
    <property type="evidence" value="ECO:0007669"/>
    <property type="project" value="TreeGrafter"/>
</dbReference>
<dbReference type="NCBIfam" id="NF002208">
    <property type="entry name" value="PRK01099.1-3"/>
    <property type="match status" value="1"/>
</dbReference>
<keyword evidence="6" id="KW-1185">Reference proteome</keyword>
<dbReference type="GO" id="GO:0005665">
    <property type="term" value="C:RNA polymerase II, core complex"/>
    <property type="evidence" value="ECO:0007669"/>
    <property type="project" value="TreeGrafter"/>
</dbReference>
<gene>
    <name evidence="5" type="ORF">NMOB1V02_LOCUS4533</name>
</gene>
<dbReference type="GO" id="GO:0042797">
    <property type="term" value="P:tRNA transcription by RNA polymerase III"/>
    <property type="evidence" value="ECO:0007669"/>
    <property type="project" value="TreeGrafter"/>
</dbReference>
<dbReference type="AlphaFoldDB" id="A0A7R9BMM0"/>
<dbReference type="PANTHER" id="PTHR47227:SF5">
    <property type="entry name" value="DNA-DIRECTED RNA POLYMERASES I, II, AND III SUBUNIT RPABC2"/>
    <property type="match status" value="1"/>
</dbReference>
<dbReference type="Gene3D" id="1.20.1280.50">
    <property type="match status" value="1"/>
</dbReference>
<dbReference type="Pfam" id="PF01192">
    <property type="entry name" value="RNA_pol_Rpb6"/>
    <property type="match status" value="1"/>
</dbReference>
<dbReference type="OrthoDB" id="259769at2759"/>
<dbReference type="GO" id="GO:0006360">
    <property type="term" value="P:transcription by RNA polymerase I"/>
    <property type="evidence" value="ECO:0007669"/>
    <property type="project" value="TreeGrafter"/>
</dbReference>
<dbReference type="InterPro" id="IPR020708">
    <property type="entry name" value="DNA-dir_RNA_polK_14-18kDa_CS"/>
</dbReference>
<reference evidence="5" key="1">
    <citation type="submission" date="2020-11" db="EMBL/GenBank/DDBJ databases">
        <authorList>
            <person name="Tran Van P."/>
        </authorList>
    </citation>
    <scope>NUCLEOTIDE SEQUENCE</scope>
</reference>
<evidence type="ECO:0000313" key="6">
    <source>
        <dbReference type="Proteomes" id="UP000678499"/>
    </source>
</evidence>
<dbReference type="SUPFAM" id="SSF50998">
    <property type="entry name" value="Quinoprotein alcohol dehydrogenase-like"/>
    <property type="match status" value="1"/>
</dbReference>
<evidence type="ECO:0000313" key="5">
    <source>
        <dbReference type="EMBL" id="CAD7276783.1"/>
    </source>
</evidence>
<dbReference type="Pfam" id="PF12937">
    <property type="entry name" value="F-box-like"/>
    <property type="match status" value="1"/>
</dbReference>
<dbReference type="GO" id="GO:0005736">
    <property type="term" value="C:RNA polymerase I complex"/>
    <property type="evidence" value="ECO:0007669"/>
    <property type="project" value="TreeGrafter"/>
</dbReference>